<organism evidence="4 5">
    <name type="scientific">Saliphagus infecundisoli</name>
    <dbReference type="NCBI Taxonomy" id="1849069"/>
    <lineage>
        <taxon>Archaea</taxon>
        <taxon>Methanobacteriati</taxon>
        <taxon>Methanobacteriota</taxon>
        <taxon>Stenosarchaea group</taxon>
        <taxon>Halobacteria</taxon>
        <taxon>Halobacteriales</taxon>
        <taxon>Natrialbaceae</taxon>
        <taxon>Saliphagus</taxon>
    </lineage>
</organism>
<evidence type="ECO:0000259" key="3">
    <source>
        <dbReference type="Pfam" id="PF00483"/>
    </source>
</evidence>
<dbReference type="EMBL" id="JBHSJG010000036">
    <property type="protein sequence ID" value="MFC4988565.1"/>
    <property type="molecule type" value="Genomic_DNA"/>
</dbReference>
<evidence type="ECO:0000313" key="4">
    <source>
        <dbReference type="EMBL" id="MFC4988565.1"/>
    </source>
</evidence>
<comment type="caution">
    <text evidence="4">The sequence shown here is derived from an EMBL/GenBank/DDBJ whole genome shotgun (WGS) entry which is preliminary data.</text>
</comment>
<keyword evidence="5" id="KW-1185">Reference proteome</keyword>
<accession>A0ABD5QFS3</accession>
<feature type="domain" description="Nucleotidyl transferase" evidence="3">
    <location>
        <begin position="2"/>
        <end position="126"/>
    </location>
</feature>
<evidence type="ECO:0000256" key="1">
    <source>
        <dbReference type="ARBA" id="ARBA00022679"/>
    </source>
</evidence>
<dbReference type="GO" id="GO:0016779">
    <property type="term" value="F:nucleotidyltransferase activity"/>
    <property type="evidence" value="ECO:0007669"/>
    <property type="project" value="UniProtKB-KW"/>
</dbReference>
<dbReference type="PANTHER" id="PTHR43584">
    <property type="entry name" value="NUCLEOTIDYL TRANSFERASE"/>
    <property type="match status" value="1"/>
</dbReference>
<protein>
    <submittedName>
        <fullName evidence="4">Sugar phosphate nucleotidyltransferase</fullName>
    </submittedName>
</protein>
<dbReference type="SUPFAM" id="SSF53448">
    <property type="entry name" value="Nucleotide-diphospho-sugar transferases"/>
    <property type="match status" value="1"/>
</dbReference>
<dbReference type="InterPro" id="IPR029044">
    <property type="entry name" value="Nucleotide-diphossugar_trans"/>
</dbReference>
<sequence length="240" mass="25512">MKQIILAAGKGTRLRPLTADDPKPLVTVSDGDSIFDLTMDASERVGSIREAVVVVGYEADCFRSAVGARSGDVPISLVENERYDSTGPVHSLSRGIEAAGDGDFVVQNGDTIYGPDALRAVTDSDADGIYLAVSPAEEFSPDDMNLTIEDGRLAEVGKTISGEPVAKSAGLVAVRGAASREAFDDAVETLLKSESRVYWHDVLNELTARGIGVETVEVDADSWSEIDTVEDLERARTIHG</sequence>
<evidence type="ECO:0000313" key="5">
    <source>
        <dbReference type="Proteomes" id="UP001595925"/>
    </source>
</evidence>
<dbReference type="AlphaFoldDB" id="A0ABD5QFS3"/>
<dbReference type="Gene3D" id="3.90.550.10">
    <property type="entry name" value="Spore Coat Polysaccharide Biosynthesis Protein SpsA, Chain A"/>
    <property type="match status" value="1"/>
</dbReference>
<dbReference type="InterPro" id="IPR050065">
    <property type="entry name" value="GlmU-like"/>
</dbReference>
<dbReference type="PANTHER" id="PTHR43584:SF8">
    <property type="entry name" value="N-ACETYLMURAMATE ALPHA-1-PHOSPHATE URIDYLYLTRANSFERASE"/>
    <property type="match status" value="1"/>
</dbReference>
<name>A0ABD5QFS3_9EURY</name>
<evidence type="ECO:0000256" key="2">
    <source>
        <dbReference type="ARBA" id="ARBA00022695"/>
    </source>
</evidence>
<keyword evidence="1" id="KW-0808">Transferase</keyword>
<dbReference type="Pfam" id="PF00483">
    <property type="entry name" value="NTP_transferase"/>
    <property type="match status" value="1"/>
</dbReference>
<dbReference type="RefSeq" id="WP_224827323.1">
    <property type="nucleotide sequence ID" value="NZ_JAIVEF010000001.1"/>
</dbReference>
<gene>
    <name evidence="4" type="ORF">ACFPFO_12485</name>
</gene>
<keyword evidence="2" id="KW-0548">Nucleotidyltransferase</keyword>
<dbReference type="Proteomes" id="UP001595925">
    <property type="component" value="Unassembled WGS sequence"/>
</dbReference>
<proteinExistence type="predicted"/>
<dbReference type="InterPro" id="IPR005835">
    <property type="entry name" value="NTP_transferase_dom"/>
</dbReference>
<reference evidence="4 5" key="1">
    <citation type="journal article" date="2019" name="Int. J. Syst. Evol. Microbiol.">
        <title>The Global Catalogue of Microorganisms (GCM) 10K type strain sequencing project: providing services to taxonomists for standard genome sequencing and annotation.</title>
        <authorList>
            <consortium name="The Broad Institute Genomics Platform"/>
            <consortium name="The Broad Institute Genome Sequencing Center for Infectious Disease"/>
            <person name="Wu L."/>
            <person name="Ma J."/>
        </authorList>
    </citation>
    <scope>NUCLEOTIDE SEQUENCE [LARGE SCALE GENOMIC DNA]</scope>
    <source>
        <strain evidence="4 5">CGMCC 1.15824</strain>
    </source>
</reference>